<name>A0A1D2JMP3_PARBR</name>
<feature type="domain" description="PAS" evidence="5">
    <location>
        <begin position="114"/>
        <end position="184"/>
    </location>
</feature>
<dbReference type="NCBIfam" id="TIGR00229">
    <property type="entry name" value="sensory_box"/>
    <property type="match status" value="1"/>
</dbReference>
<evidence type="ECO:0000256" key="3">
    <source>
        <dbReference type="ARBA" id="ARBA00022833"/>
    </source>
</evidence>
<evidence type="ECO:0000259" key="5">
    <source>
        <dbReference type="PROSITE" id="PS50112"/>
    </source>
</evidence>
<proteinExistence type="predicted"/>
<feature type="domain" description="GATA-type" evidence="6">
    <location>
        <begin position="406"/>
        <end position="439"/>
    </location>
</feature>
<evidence type="ECO:0000256" key="4">
    <source>
        <dbReference type="PROSITE-ProRule" id="PRU00094"/>
    </source>
</evidence>
<evidence type="ECO:0000256" key="2">
    <source>
        <dbReference type="ARBA" id="ARBA00022771"/>
    </source>
</evidence>
<dbReference type="EMBL" id="LZYO01000023">
    <property type="protein sequence ID" value="ODH43353.1"/>
    <property type="molecule type" value="Genomic_DNA"/>
</dbReference>
<evidence type="ECO:0008006" key="9">
    <source>
        <dbReference type="Google" id="ProtNLM"/>
    </source>
</evidence>
<dbReference type="Proteomes" id="UP000242814">
    <property type="component" value="Unassembled WGS sequence"/>
</dbReference>
<dbReference type="InterPro" id="IPR000014">
    <property type="entry name" value="PAS"/>
</dbReference>
<dbReference type="AlphaFoldDB" id="A0A1D2JMP3"/>
<dbReference type="PROSITE" id="PS50114">
    <property type="entry name" value="GATA_ZN_FINGER_2"/>
    <property type="match status" value="1"/>
</dbReference>
<dbReference type="Gene3D" id="3.30.450.20">
    <property type="entry name" value="PAS domain"/>
    <property type="match status" value="1"/>
</dbReference>
<dbReference type="VEuPathDB" id="FungiDB:PADG_01589"/>
<organism evidence="7 8">
    <name type="scientific">Paracoccidioides brasiliensis</name>
    <dbReference type="NCBI Taxonomy" id="121759"/>
    <lineage>
        <taxon>Eukaryota</taxon>
        <taxon>Fungi</taxon>
        <taxon>Dikarya</taxon>
        <taxon>Ascomycota</taxon>
        <taxon>Pezizomycotina</taxon>
        <taxon>Eurotiomycetes</taxon>
        <taxon>Eurotiomycetidae</taxon>
        <taxon>Onygenales</taxon>
        <taxon>Ajellomycetaceae</taxon>
        <taxon>Paracoccidioides</taxon>
    </lineage>
</organism>
<comment type="caution">
    <text evidence="7">The sequence shown here is derived from an EMBL/GenBank/DDBJ whole genome shotgun (WGS) entry which is preliminary data.</text>
</comment>
<dbReference type="InterPro" id="IPR051140">
    <property type="entry name" value="GATA_TF"/>
</dbReference>
<dbReference type="PROSITE" id="PS50112">
    <property type="entry name" value="PAS"/>
    <property type="match status" value="1"/>
</dbReference>
<dbReference type="SUPFAM" id="SSF57716">
    <property type="entry name" value="Glucocorticoid receptor-like (DNA-binding domain)"/>
    <property type="match status" value="1"/>
</dbReference>
<gene>
    <name evidence="7" type="ORF">ACO22_01073</name>
</gene>
<dbReference type="GO" id="GO:0008270">
    <property type="term" value="F:zinc ion binding"/>
    <property type="evidence" value="ECO:0007669"/>
    <property type="project" value="UniProtKB-KW"/>
</dbReference>
<dbReference type="GO" id="GO:0006355">
    <property type="term" value="P:regulation of DNA-templated transcription"/>
    <property type="evidence" value="ECO:0007669"/>
    <property type="project" value="InterPro"/>
</dbReference>
<dbReference type="CDD" id="cd00202">
    <property type="entry name" value="ZnF_GATA"/>
    <property type="match status" value="1"/>
</dbReference>
<dbReference type="InterPro" id="IPR035965">
    <property type="entry name" value="PAS-like_dom_sf"/>
</dbReference>
<evidence type="ECO:0000313" key="8">
    <source>
        <dbReference type="Proteomes" id="UP000242814"/>
    </source>
</evidence>
<dbReference type="SMART" id="SM00091">
    <property type="entry name" value="PAS"/>
    <property type="match status" value="1"/>
</dbReference>
<dbReference type="SMART" id="SM00401">
    <property type="entry name" value="ZnF_GATA"/>
    <property type="match status" value="1"/>
</dbReference>
<dbReference type="PANTHER" id="PTHR45658">
    <property type="entry name" value="GATA TRANSCRIPTION FACTOR"/>
    <property type="match status" value="1"/>
</dbReference>
<reference evidence="7 8" key="1">
    <citation type="submission" date="2016-06" db="EMBL/GenBank/DDBJ databases">
        <authorList>
            <person name="Kjaerup R.B."/>
            <person name="Dalgaard T.S."/>
            <person name="Juul-Madsen H.R."/>
        </authorList>
    </citation>
    <scope>NUCLEOTIDE SEQUENCE [LARGE SCALE GENOMIC DNA]</scope>
    <source>
        <strain evidence="7 8">Pb300</strain>
    </source>
</reference>
<dbReference type="CDD" id="cd00130">
    <property type="entry name" value="PAS"/>
    <property type="match status" value="1"/>
</dbReference>
<evidence type="ECO:0000256" key="1">
    <source>
        <dbReference type="ARBA" id="ARBA00022723"/>
    </source>
</evidence>
<dbReference type="PANTHER" id="PTHR45658:SF18">
    <property type="entry name" value="PROTEIN GAT2"/>
    <property type="match status" value="1"/>
</dbReference>
<evidence type="ECO:0000259" key="6">
    <source>
        <dbReference type="PROSITE" id="PS50114"/>
    </source>
</evidence>
<dbReference type="Gene3D" id="3.30.50.10">
    <property type="entry name" value="Erythroid Transcription Factor GATA-1, subunit A"/>
    <property type="match status" value="1"/>
</dbReference>
<dbReference type="Pfam" id="PF00320">
    <property type="entry name" value="GATA"/>
    <property type="match status" value="1"/>
</dbReference>
<dbReference type="InterPro" id="IPR013655">
    <property type="entry name" value="PAS_fold_3"/>
</dbReference>
<dbReference type="Pfam" id="PF08447">
    <property type="entry name" value="PAS_3"/>
    <property type="match status" value="1"/>
</dbReference>
<evidence type="ECO:0000313" key="7">
    <source>
        <dbReference type="EMBL" id="ODH43353.1"/>
    </source>
</evidence>
<dbReference type="InterPro" id="IPR000679">
    <property type="entry name" value="Znf_GATA"/>
</dbReference>
<keyword evidence="1" id="KW-0479">Metal-binding</keyword>
<sequence length="453" mass="50018">MSGYDPRLARELSAYSNELPAVELCVQGALVEGFNAVEPPHHDLDADNARYKNTYDKPFETAPLLPASTQDGPAKWEQNISAEGVGCCIPAPASPLPANSESTSNVLDADSIQPETRMQNILAGLRDLIQILDMSGVLVAVSPCCKALIGYEPEDLIGNVLFELIHPNDRSMVIQEFADSIHTGNPFRCYYRFKKRDGTYLLLEAHGHIDSATGLEFSIIARPYLTKQSQLLDSFLEHKLENERLTRRIAELNREGEFQLRHHEDKKHEDDQQATFAAPQAVFNSTTPSDFIPSATVGFQFGLPAVPTPNHLFTASSSSGYKPLTTPLPENNISIPFGFDGRTSLDDIELITGLNYLAGERAQGISTGDPGGTLIQTNVPPVSMFANSRDDRVRKANTERRRRSKPAETHFCTDCGTFSSPEWRKGPSGKKTLCNACGLRWAKQERKNQQTNV</sequence>
<accession>A0A1D2JMP3</accession>
<protein>
    <recommendedName>
        <fullName evidence="9">White collar 2 protein</fullName>
    </recommendedName>
</protein>
<dbReference type="SUPFAM" id="SSF55785">
    <property type="entry name" value="PYP-like sensor domain (PAS domain)"/>
    <property type="match status" value="1"/>
</dbReference>
<dbReference type="PROSITE" id="PS00344">
    <property type="entry name" value="GATA_ZN_FINGER_1"/>
    <property type="match status" value="1"/>
</dbReference>
<dbReference type="InterPro" id="IPR013088">
    <property type="entry name" value="Znf_NHR/GATA"/>
</dbReference>
<keyword evidence="3" id="KW-0862">Zinc</keyword>
<keyword evidence="2 4" id="KW-0863">Zinc-finger</keyword>
<dbReference type="GO" id="GO:0043565">
    <property type="term" value="F:sequence-specific DNA binding"/>
    <property type="evidence" value="ECO:0007669"/>
    <property type="project" value="InterPro"/>
</dbReference>
<dbReference type="VEuPathDB" id="FungiDB:PABG_03064"/>